<dbReference type="EC" id="3.1.1.-" evidence="3"/>
<feature type="chain" id="PRO_5041777609" description="Carboxylic ester hydrolase" evidence="3">
    <location>
        <begin position="24"/>
        <end position="538"/>
    </location>
</feature>
<evidence type="ECO:0000256" key="3">
    <source>
        <dbReference type="RuleBase" id="RU361235"/>
    </source>
</evidence>
<keyword evidence="3" id="KW-0732">Signal</keyword>
<dbReference type="Proteomes" id="UP001219525">
    <property type="component" value="Unassembled WGS sequence"/>
</dbReference>
<dbReference type="InterPro" id="IPR019819">
    <property type="entry name" value="Carboxylesterase_B_CS"/>
</dbReference>
<comment type="similarity">
    <text evidence="1 3">Belongs to the type-B carboxylesterase/lipase family.</text>
</comment>
<organism evidence="5 6">
    <name type="scientific">Mycena pura</name>
    <dbReference type="NCBI Taxonomy" id="153505"/>
    <lineage>
        <taxon>Eukaryota</taxon>
        <taxon>Fungi</taxon>
        <taxon>Dikarya</taxon>
        <taxon>Basidiomycota</taxon>
        <taxon>Agaricomycotina</taxon>
        <taxon>Agaricomycetes</taxon>
        <taxon>Agaricomycetidae</taxon>
        <taxon>Agaricales</taxon>
        <taxon>Marasmiineae</taxon>
        <taxon>Mycenaceae</taxon>
        <taxon>Mycena</taxon>
    </lineage>
</organism>
<dbReference type="InterPro" id="IPR050309">
    <property type="entry name" value="Type-B_Carboxylest/Lipase"/>
</dbReference>
<dbReference type="GO" id="GO:0016787">
    <property type="term" value="F:hydrolase activity"/>
    <property type="evidence" value="ECO:0007669"/>
    <property type="project" value="UniProtKB-KW"/>
</dbReference>
<dbReference type="InterPro" id="IPR002018">
    <property type="entry name" value="CarbesteraseB"/>
</dbReference>
<feature type="domain" description="Carboxylesterase type B" evidence="4">
    <location>
        <begin position="33"/>
        <end position="512"/>
    </location>
</feature>
<keyword evidence="6" id="KW-1185">Reference proteome</keyword>
<comment type="caution">
    <text evidence="5">The sequence shown here is derived from an EMBL/GenBank/DDBJ whole genome shotgun (WGS) entry which is preliminary data.</text>
</comment>
<evidence type="ECO:0000256" key="1">
    <source>
        <dbReference type="ARBA" id="ARBA00005964"/>
    </source>
</evidence>
<dbReference type="EMBL" id="JARJCW010000010">
    <property type="protein sequence ID" value="KAJ7220183.1"/>
    <property type="molecule type" value="Genomic_DNA"/>
</dbReference>
<accession>A0AAD6VWQ1</accession>
<dbReference type="Gene3D" id="3.40.50.1820">
    <property type="entry name" value="alpha/beta hydrolase"/>
    <property type="match status" value="1"/>
</dbReference>
<protein>
    <recommendedName>
        <fullName evidence="3">Carboxylic ester hydrolase</fullName>
        <ecNumber evidence="3">3.1.1.-</ecNumber>
    </recommendedName>
</protein>
<dbReference type="InterPro" id="IPR029058">
    <property type="entry name" value="AB_hydrolase_fold"/>
</dbReference>
<evidence type="ECO:0000313" key="5">
    <source>
        <dbReference type="EMBL" id="KAJ7220183.1"/>
    </source>
</evidence>
<dbReference type="PANTHER" id="PTHR11559">
    <property type="entry name" value="CARBOXYLESTERASE"/>
    <property type="match status" value="1"/>
</dbReference>
<evidence type="ECO:0000256" key="2">
    <source>
        <dbReference type="ARBA" id="ARBA00022801"/>
    </source>
</evidence>
<dbReference type="PROSITE" id="PS00122">
    <property type="entry name" value="CARBOXYLESTERASE_B_1"/>
    <property type="match status" value="1"/>
</dbReference>
<proteinExistence type="inferred from homology"/>
<reference evidence="5" key="1">
    <citation type="submission" date="2023-03" db="EMBL/GenBank/DDBJ databases">
        <title>Massive genome expansion in bonnet fungi (Mycena s.s.) driven by repeated elements and novel gene families across ecological guilds.</title>
        <authorList>
            <consortium name="Lawrence Berkeley National Laboratory"/>
            <person name="Harder C.B."/>
            <person name="Miyauchi S."/>
            <person name="Viragh M."/>
            <person name="Kuo A."/>
            <person name="Thoen E."/>
            <person name="Andreopoulos B."/>
            <person name="Lu D."/>
            <person name="Skrede I."/>
            <person name="Drula E."/>
            <person name="Henrissat B."/>
            <person name="Morin E."/>
            <person name="Kohler A."/>
            <person name="Barry K."/>
            <person name="LaButti K."/>
            <person name="Morin E."/>
            <person name="Salamov A."/>
            <person name="Lipzen A."/>
            <person name="Mereny Z."/>
            <person name="Hegedus B."/>
            <person name="Baldrian P."/>
            <person name="Stursova M."/>
            <person name="Weitz H."/>
            <person name="Taylor A."/>
            <person name="Grigoriev I.V."/>
            <person name="Nagy L.G."/>
            <person name="Martin F."/>
            <person name="Kauserud H."/>
        </authorList>
    </citation>
    <scope>NUCLEOTIDE SEQUENCE</scope>
    <source>
        <strain evidence="5">9144</strain>
    </source>
</reference>
<dbReference type="PROSITE" id="PS00941">
    <property type="entry name" value="CARBOXYLESTERASE_B_2"/>
    <property type="match status" value="1"/>
</dbReference>
<feature type="non-terminal residue" evidence="5">
    <location>
        <position position="538"/>
    </location>
</feature>
<feature type="signal peptide" evidence="3">
    <location>
        <begin position="1"/>
        <end position="23"/>
    </location>
</feature>
<dbReference type="AlphaFoldDB" id="A0AAD6VWQ1"/>
<keyword evidence="2 3" id="KW-0378">Hydrolase</keyword>
<evidence type="ECO:0000259" key="4">
    <source>
        <dbReference type="Pfam" id="PF00135"/>
    </source>
</evidence>
<gene>
    <name evidence="5" type="ORF">GGX14DRAFT_585966</name>
</gene>
<dbReference type="InterPro" id="IPR019826">
    <property type="entry name" value="Carboxylesterase_B_AS"/>
</dbReference>
<dbReference type="Pfam" id="PF00135">
    <property type="entry name" value="COesterase"/>
    <property type="match status" value="1"/>
</dbReference>
<sequence length="538" mass="57805">MPFPFQTVLLAALFAGQRLFSVAAPANPLDSDVSLTTGTFRGVLTANGTEKWLGIRFAEPPVGRLRFMPPVPVTQVAKGIQDASSFGNACPQPPGTLGAPVAEDCLFLNVWRPQNTNAGSKLPVLFWIHGGAYTSGAASDPQYDPTLIIQRSIALNKPIIFVSTSLSSSSVAPENLNVGLLDQRQAMAFVQENIGAFGGDPTKVTIWGQSAGAGSVEAHFLFPPSQPLFRAGIADSSTGPFKNSPDASTYDEPGKPFARLLVSTGCAPGPGAVACLQKVPFETLMDISNAMIAATLNSQLWQPSVGPKGSLMPERASARIASGNFLHLPYLGGTNVNEGTTFSSSVRGLGLTGAAQDAGFQNFIGHLVIDNSTIKPDIYAKTLALFPANDPALGAPFNTGDSLFDRAEAWYTDNMFLSPRRNFFQKASSMQPMFAYYFREFIPGDDPTLGVFHASELKLLFGPVPTPVETAFSQQMLEFYVNFIHDLNPGAEWPAYTLGGTRQVMQLLRNNVTMIPDDWDTDKTDFLNSAENLNAFEK</sequence>
<evidence type="ECO:0000313" key="6">
    <source>
        <dbReference type="Proteomes" id="UP001219525"/>
    </source>
</evidence>
<name>A0AAD6VWQ1_9AGAR</name>
<dbReference type="SUPFAM" id="SSF53474">
    <property type="entry name" value="alpha/beta-Hydrolases"/>
    <property type="match status" value="1"/>
</dbReference>